<reference evidence="2 3" key="1">
    <citation type="submission" date="2024-09" db="EMBL/GenBank/DDBJ databases">
        <authorList>
            <person name="Sun Q."/>
            <person name="Mori K."/>
        </authorList>
    </citation>
    <scope>NUCLEOTIDE SEQUENCE [LARGE SCALE GENOMIC DNA]</scope>
    <source>
        <strain evidence="2 3">CECT 9424</strain>
    </source>
</reference>
<sequence length="134" mass="15808">MARRLQDFEGVWAFARRIAHAAGQEAEVTGHAIWTRDGTGLDYVETGEMRLTGAAPIRVERRYRWEEGPRVYFADGRFFHDVPPEGGETRHWCEPDQYDGTYDFSRWPEFTVTWAVRGPRKDYRMVTTYTREDR</sequence>
<dbReference type="Proteomes" id="UP001589670">
    <property type="component" value="Unassembled WGS sequence"/>
</dbReference>
<dbReference type="Pfam" id="PF19834">
    <property type="entry name" value="DUF6314"/>
    <property type="match status" value="1"/>
</dbReference>
<keyword evidence="3" id="KW-1185">Reference proteome</keyword>
<evidence type="ECO:0000313" key="3">
    <source>
        <dbReference type="Proteomes" id="UP001589670"/>
    </source>
</evidence>
<dbReference type="EMBL" id="JBHMEC010000011">
    <property type="protein sequence ID" value="MFB9149610.1"/>
    <property type="molecule type" value="Genomic_DNA"/>
</dbReference>
<feature type="domain" description="DUF6314" evidence="1">
    <location>
        <begin position="8"/>
        <end position="131"/>
    </location>
</feature>
<evidence type="ECO:0000259" key="1">
    <source>
        <dbReference type="Pfam" id="PF19834"/>
    </source>
</evidence>
<dbReference type="RefSeq" id="WP_377068689.1">
    <property type="nucleotide sequence ID" value="NZ_JBHMEC010000011.1"/>
</dbReference>
<comment type="caution">
    <text evidence="2">The sequence shown here is derived from an EMBL/GenBank/DDBJ whole genome shotgun (WGS) entry which is preliminary data.</text>
</comment>
<proteinExistence type="predicted"/>
<name>A0ABV5HYW3_9RHOB</name>
<accession>A0ABV5HYW3</accession>
<organism evidence="2 3">
    <name type="scientific">Roseovarius ramblicola</name>
    <dbReference type="NCBI Taxonomy" id="2022336"/>
    <lineage>
        <taxon>Bacteria</taxon>
        <taxon>Pseudomonadati</taxon>
        <taxon>Pseudomonadota</taxon>
        <taxon>Alphaproteobacteria</taxon>
        <taxon>Rhodobacterales</taxon>
        <taxon>Roseobacteraceae</taxon>
        <taxon>Roseovarius</taxon>
    </lineage>
</organism>
<gene>
    <name evidence="2" type="ORF">ACFFU4_07605</name>
</gene>
<dbReference type="InterPro" id="IPR045632">
    <property type="entry name" value="DUF6314"/>
</dbReference>
<evidence type="ECO:0000313" key="2">
    <source>
        <dbReference type="EMBL" id="MFB9149610.1"/>
    </source>
</evidence>
<protein>
    <submittedName>
        <fullName evidence="2">DUF6314 family protein</fullName>
    </submittedName>
</protein>